<dbReference type="EMBL" id="KV440995">
    <property type="protein sequence ID" value="OAD68337.1"/>
    <property type="molecule type" value="Genomic_DNA"/>
</dbReference>
<dbReference type="InterPro" id="IPR052602">
    <property type="entry name" value="Growth_transcription_reg"/>
</dbReference>
<proteinExistence type="predicted"/>
<dbReference type="GeneID" id="28995028"/>
<reference evidence="5" key="1">
    <citation type="submission" date="2015-06" db="EMBL/GenBank/DDBJ databases">
        <title>Expansion of signal transduction pathways in fungi by whole-genome duplication.</title>
        <authorList>
            <consortium name="DOE Joint Genome Institute"/>
            <person name="Corrochano L.M."/>
            <person name="Kuo A."/>
            <person name="Marcet-Houben M."/>
            <person name="Polaino S."/>
            <person name="Salamov A."/>
            <person name="Villalobos J.M."/>
            <person name="Alvarez M.I."/>
            <person name="Avalos J."/>
            <person name="Benito E.P."/>
            <person name="Benoit I."/>
            <person name="Burger G."/>
            <person name="Camino L.P."/>
            <person name="Canovas D."/>
            <person name="Cerda-Olmedo E."/>
            <person name="Cheng J.-F."/>
            <person name="Dominguez A."/>
            <person name="Elias M."/>
            <person name="Eslava A.P."/>
            <person name="Glaser F."/>
            <person name="Grimwood J."/>
            <person name="Gutierrez G."/>
            <person name="Heitman J."/>
            <person name="Henrissat B."/>
            <person name="Iturriaga E.A."/>
            <person name="Lang B.F."/>
            <person name="Lavin J.L."/>
            <person name="Lee S."/>
            <person name="Li W."/>
            <person name="Lindquist E."/>
            <person name="Lopez-Garcia S."/>
            <person name="Luque E.M."/>
            <person name="Marcos A.T."/>
            <person name="Martin J."/>
            <person name="McCluskey K."/>
            <person name="Medina H.R."/>
            <person name="Miralles-Duran A."/>
            <person name="Miyazaki A."/>
            <person name="Munoz-Torres E."/>
            <person name="Oguiza J.A."/>
            <person name="Ohm R."/>
            <person name="Olmedo M."/>
            <person name="Orejas M."/>
            <person name="Ortiz-Castellanos L."/>
            <person name="Pisabarro A.G."/>
            <person name="Rodriguez-Romero J."/>
            <person name="Ruiz-Herrera J."/>
            <person name="Ruiz-Vazquez R."/>
            <person name="Sanz C."/>
            <person name="Schackwitz W."/>
            <person name="Schmutz J."/>
            <person name="Shahriari M."/>
            <person name="Shelest E."/>
            <person name="Silva-Franco F."/>
            <person name="Soanes D."/>
            <person name="Syed K."/>
            <person name="Tagua V.G."/>
            <person name="Talbot N.J."/>
            <person name="Thon M."/>
            <person name="De vries R.P."/>
            <person name="Wiebenga A."/>
            <person name="Yadav J.S."/>
            <person name="Braun E.L."/>
            <person name="Baker S."/>
            <person name="Garre V."/>
            <person name="Horwitz B."/>
            <person name="Torres-Martinez S."/>
            <person name="Idnurm A."/>
            <person name="Herrera-Estrella A."/>
            <person name="Gabaldon T."/>
            <person name="Grigoriev I.V."/>
        </authorList>
    </citation>
    <scope>NUCLEOTIDE SEQUENCE [LARGE SCALE GENOMIC DNA]</scope>
    <source>
        <strain evidence="5">NRRL 1555(-)</strain>
    </source>
</reference>
<organism evidence="4 5">
    <name type="scientific">Phycomyces blakesleeanus (strain ATCC 8743b / DSM 1359 / FGSC 10004 / NBRC 33097 / NRRL 1555)</name>
    <dbReference type="NCBI Taxonomy" id="763407"/>
    <lineage>
        <taxon>Eukaryota</taxon>
        <taxon>Fungi</taxon>
        <taxon>Fungi incertae sedis</taxon>
        <taxon>Mucoromycota</taxon>
        <taxon>Mucoromycotina</taxon>
        <taxon>Mucoromycetes</taxon>
        <taxon>Mucorales</taxon>
        <taxon>Phycomycetaceae</taxon>
        <taxon>Phycomyces</taxon>
    </lineage>
</organism>
<protein>
    <recommendedName>
        <fullName evidence="3">TATA element modulatory factor 1 TATA binding domain-containing protein</fullName>
    </recommendedName>
</protein>
<dbReference type="GO" id="GO:0005783">
    <property type="term" value="C:endoplasmic reticulum"/>
    <property type="evidence" value="ECO:0007669"/>
    <property type="project" value="TreeGrafter"/>
</dbReference>
<feature type="coiled-coil region" evidence="1">
    <location>
        <begin position="62"/>
        <end position="180"/>
    </location>
</feature>
<dbReference type="GO" id="GO:0005794">
    <property type="term" value="C:Golgi apparatus"/>
    <property type="evidence" value="ECO:0007669"/>
    <property type="project" value="TreeGrafter"/>
</dbReference>
<sequence length="180" mass="20786">MERSSRLKSPESYSPSSNSIPEEDNSTQAHQFQKLQEMNNSAVISTRSSFDSGYTGGNTHPIGTSTIIVERLQANIRQLENQISFYQTQLQSSLQSRDELSEEMLGMTLEMDKLRKECKRMQDTETQLQKLHERYQASLEMLGERTEQVQELKADIADVKEMYRSQIIEMVQKIDQLSKK</sequence>
<dbReference type="Pfam" id="PF12325">
    <property type="entry name" value="TMF_TATA_bd"/>
    <property type="match status" value="1"/>
</dbReference>
<evidence type="ECO:0000256" key="1">
    <source>
        <dbReference type="SAM" id="Coils"/>
    </source>
</evidence>
<gene>
    <name evidence="4" type="ORF">PHYBLDRAFT_160146</name>
</gene>
<evidence type="ECO:0000313" key="5">
    <source>
        <dbReference type="Proteomes" id="UP000077315"/>
    </source>
</evidence>
<dbReference type="InParanoid" id="A0A167KL44"/>
<dbReference type="PANTHER" id="PTHR46515">
    <property type="entry name" value="TATA ELEMENT MODULATORY FACTOR TMF1"/>
    <property type="match status" value="1"/>
</dbReference>
<dbReference type="STRING" id="763407.A0A167KL44"/>
<dbReference type="VEuPathDB" id="FungiDB:PHYBLDRAFT_160146"/>
<dbReference type="Proteomes" id="UP000077315">
    <property type="component" value="Unassembled WGS sequence"/>
</dbReference>
<accession>A0A167KL44</accession>
<dbReference type="RefSeq" id="XP_018286377.1">
    <property type="nucleotide sequence ID" value="XM_018434122.1"/>
</dbReference>
<keyword evidence="1" id="KW-0175">Coiled coil</keyword>
<dbReference type="AlphaFoldDB" id="A0A167KL44"/>
<evidence type="ECO:0000313" key="4">
    <source>
        <dbReference type="EMBL" id="OAD68337.1"/>
    </source>
</evidence>
<evidence type="ECO:0000256" key="2">
    <source>
        <dbReference type="SAM" id="MobiDB-lite"/>
    </source>
</evidence>
<dbReference type="OrthoDB" id="74178at2759"/>
<name>A0A167KL44_PHYB8</name>
<keyword evidence="5" id="KW-1185">Reference proteome</keyword>
<evidence type="ECO:0000259" key="3">
    <source>
        <dbReference type="Pfam" id="PF12325"/>
    </source>
</evidence>
<feature type="domain" description="TATA element modulatory factor 1 TATA binding" evidence="3">
    <location>
        <begin position="61"/>
        <end position="170"/>
    </location>
</feature>
<feature type="compositionally biased region" description="Low complexity" evidence="2">
    <location>
        <begin position="10"/>
        <end position="20"/>
    </location>
</feature>
<dbReference type="PANTHER" id="PTHR46515:SF1">
    <property type="entry name" value="TATA ELEMENT MODULATORY FACTOR"/>
    <property type="match status" value="1"/>
</dbReference>
<feature type="region of interest" description="Disordered" evidence="2">
    <location>
        <begin position="1"/>
        <end position="31"/>
    </location>
</feature>
<dbReference type="InterPro" id="IPR022091">
    <property type="entry name" value="TMF_TATA-bd"/>
</dbReference>